<feature type="domain" description="Asteroid" evidence="2">
    <location>
        <begin position="139"/>
        <end position="372"/>
    </location>
</feature>
<evidence type="ECO:0000259" key="2">
    <source>
        <dbReference type="Pfam" id="PF12813"/>
    </source>
</evidence>
<dbReference type="PANTHER" id="PTHR15665:SF1">
    <property type="entry name" value="PROTEIN ASTEROID HOMOLOG 1"/>
    <property type="match status" value="1"/>
</dbReference>
<keyword evidence="4" id="KW-1185">Reference proteome</keyword>
<evidence type="ECO:0000313" key="4">
    <source>
        <dbReference type="Proteomes" id="UP001562357"/>
    </source>
</evidence>
<dbReference type="InterPro" id="IPR029060">
    <property type="entry name" value="PIN-like_dom_sf"/>
</dbReference>
<comment type="similarity">
    <text evidence="1">Belongs to the asteroid family.</text>
</comment>
<evidence type="ECO:0000313" key="3">
    <source>
        <dbReference type="EMBL" id="GAB0133395.1"/>
    </source>
</evidence>
<sequence>MGVSHLYTTLRPFTYLDILDGDVVTIDGPALAYHVLHVCRANGVNLPSYCLLGRVVTSWLDQLVLHGISIRCIYFDGYLPESKLEVRIGRMKRLATQLSNVYGSTIQGCPASYLVQDGKEPDFDFFKVDAQGPRKLIDPCFLVPAILDALREHKSYKNITQLVPGEADHFCAGDVCERGGTILTSDSDLLVHNLKHGRVAFFRDLGEDHMSRITFTNFKPERIFETIGLRYPEKALQLAYERQLSPHASLSQIVSKASRPLLQSAAFLSFQEQFASSEISNLLERGGCKLPSLNSSDPRISEMVIAFYLLRQRGSAHSPIRMFLPPLMECPVLKSAWDPSTPIRQLAYSFASYFTTSRDDVSVHEFRRVQTLSYSGREVRPVSFSLAKRRVGDMMSYMQEMKGFYDYSDHRFWIALGMALEISESQRQDRTSVVPTIYERFQSPGTAKPGTHVAWADVHIFAQVQGILYSFRILQQVLASFGHQHLKHELIDVDEIRGLLSQLTPLAQFPSVHDTFGTMQELCQSEILRSLVDSIATNRAGDALNNGVVSHIENEALDENPSVDCVASDRRALYKNNTFSSLWIE</sequence>
<dbReference type="Proteomes" id="UP001562357">
    <property type="component" value="Unassembled WGS sequence"/>
</dbReference>
<dbReference type="PANTHER" id="PTHR15665">
    <property type="entry name" value="ASTEROID PROTEIN"/>
    <property type="match status" value="1"/>
</dbReference>
<dbReference type="InterPro" id="IPR026832">
    <property type="entry name" value="Asteroid"/>
</dbReference>
<dbReference type="Gene3D" id="3.40.50.1010">
    <property type="entry name" value="5'-nuclease"/>
    <property type="match status" value="1"/>
</dbReference>
<name>A0ABQ0CIX1_9HYPO</name>
<protein>
    <recommendedName>
        <fullName evidence="2">Asteroid domain-containing protein</fullName>
    </recommendedName>
</protein>
<accession>A0ABQ0CIX1</accession>
<evidence type="ECO:0000256" key="1">
    <source>
        <dbReference type="ARBA" id="ARBA00007398"/>
    </source>
</evidence>
<dbReference type="Pfam" id="PF12813">
    <property type="entry name" value="XPG_I_2"/>
    <property type="match status" value="1"/>
</dbReference>
<comment type="caution">
    <text evidence="3">The sequence shown here is derived from an EMBL/GenBank/DDBJ whole genome shotgun (WGS) entry which is preliminary data.</text>
</comment>
<organism evidence="3 4">
    <name type="scientific">Epichloe bromicola</name>
    <dbReference type="NCBI Taxonomy" id="79588"/>
    <lineage>
        <taxon>Eukaryota</taxon>
        <taxon>Fungi</taxon>
        <taxon>Dikarya</taxon>
        <taxon>Ascomycota</taxon>
        <taxon>Pezizomycotina</taxon>
        <taxon>Sordariomycetes</taxon>
        <taxon>Hypocreomycetidae</taxon>
        <taxon>Hypocreales</taxon>
        <taxon>Clavicipitaceae</taxon>
        <taxon>Epichloe</taxon>
    </lineage>
</organism>
<gene>
    <name evidence="3" type="primary">g1806</name>
    <name evidence="3" type="ORF">EsDP_00001806</name>
</gene>
<dbReference type="SUPFAM" id="SSF88723">
    <property type="entry name" value="PIN domain-like"/>
    <property type="match status" value="1"/>
</dbReference>
<reference evidence="4" key="1">
    <citation type="submission" date="2024-06" db="EMBL/GenBank/DDBJ databases">
        <title>Draft Genome Sequences of Epichloe bromicola Strains Isolated from Elymus ciliaris.</title>
        <authorList>
            <consortium name="Epichloe bromicola genome sequencing consortium"/>
            <person name="Miura A."/>
            <person name="Imano S."/>
            <person name="Ashida A."/>
            <person name="Sato I."/>
            <person name="Chiba S."/>
            <person name="Tanaka A."/>
            <person name="Camagna M."/>
            <person name="Takemoto D."/>
        </authorList>
    </citation>
    <scope>NUCLEOTIDE SEQUENCE [LARGE SCALE GENOMIC DNA]</scope>
    <source>
        <strain evidence="4">DP</strain>
    </source>
</reference>
<dbReference type="EMBL" id="BAAFGZ010000043">
    <property type="protein sequence ID" value="GAB0133395.1"/>
    <property type="molecule type" value="Genomic_DNA"/>
</dbReference>
<proteinExistence type="inferred from homology"/>
<dbReference type="InterPro" id="IPR039436">
    <property type="entry name" value="Asteroid_dom"/>
</dbReference>